<organism evidence="2 3">
    <name type="scientific">Acinetobacter johnsonii</name>
    <dbReference type="NCBI Taxonomy" id="40214"/>
    <lineage>
        <taxon>Bacteria</taxon>
        <taxon>Pseudomonadati</taxon>
        <taxon>Pseudomonadota</taxon>
        <taxon>Gammaproteobacteria</taxon>
        <taxon>Moraxellales</taxon>
        <taxon>Moraxellaceae</taxon>
        <taxon>Acinetobacter</taxon>
    </lineage>
</organism>
<reference evidence="2 3" key="1">
    <citation type="submission" date="2018-06" db="EMBL/GenBank/DDBJ databases">
        <authorList>
            <consortium name="Pathogen Informatics"/>
            <person name="Doyle S."/>
        </authorList>
    </citation>
    <scope>NUCLEOTIDE SEQUENCE [LARGE SCALE GENOMIC DNA]</scope>
    <source>
        <strain evidence="2 3">NCTC10308</strain>
    </source>
</reference>
<proteinExistence type="predicted"/>
<dbReference type="InterPro" id="IPR015003">
    <property type="entry name" value="DUF1853"/>
</dbReference>
<evidence type="ECO:0000313" key="4">
    <source>
        <dbReference type="Proteomes" id="UP000595107"/>
    </source>
</evidence>
<evidence type="ECO:0000313" key="1">
    <source>
        <dbReference type="EMBL" id="QPS03015.1"/>
    </source>
</evidence>
<dbReference type="EMBL" id="CP065666">
    <property type="protein sequence ID" value="QPS03015.1"/>
    <property type="molecule type" value="Genomic_DNA"/>
</dbReference>
<dbReference type="RefSeq" id="WP_004694477.1">
    <property type="nucleotide sequence ID" value="NZ_BBTB01000050.1"/>
</dbReference>
<name>A0A380TSV0_ACIJO</name>
<accession>A0A380TSV0</accession>
<evidence type="ECO:0000313" key="3">
    <source>
        <dbReference type="Proteomes" id="UP000254227"/>
    </source>
</evidence>
<dbReference type="Proteomes" id="UP000595107">
    <property type="component" value="Chromosome"/>
</dbReference>
<sequence>MHLISQHQLFEPWLQFKHPLVRQLAFAVASPNILSALPLELDIQHTFHFHPSQIWQQHFQTYLPRLKQLDQDPKELEDFMVQLKSTRLGLRFEMFMWFWLRDHHYHAYELLGHSIQIIDGARTTGELDFLIKNTETNQIEHWEVALKYYLGETDLSLTTWYGLNRTDTLNRKLKHFTHKQFQFQQALDTDIQTRFAVLKGQLFLPIINGFTAVDALNQYSLPHWLNPDRRLGTWGNIIPTTDLNYYRLQRQEWICPNAEVSSENAHWWTNGMYLQNQNNQFYMYRNPNLILT</sequence>
<dbReference type="AlphaFoldDB" id="A0A380TSV0"/>
<evidence type="ECO:0000313" key="2">
    <source>
        <dbReference type="EMBL" id="SUT90582.1"/>
    </source>
</evidence>
<reference evidence="1 4" key="2">
    <citation type="submission" date="2020-12" db="EMBL/GenBank/DDBJ databases">
        <title>FDA dAtabase for Regulatory Grade micrObial Sequences (FDA-ARGOS): Supporting development and validation of Infectious Disease Dx tests.</title>
        <authorList>
            <person name="Sproer C."/>
            <person name="Gronow S."/>
            <person name="Severitt S."/>
            <person name="Schroder I."/>
            <person name="Tallon L."/>
            <person name="Sadzewicz L."/>
            <person name="Zhao X."/>
            <person name="Boylan J."/>
            <person name="Ott S."/>
            <person name="Bowen H."/>
            <person name="Vavikolanu K."/>
            <person name="Mehta A."/>
            <person name="Aluvathingal J."/>
            <person name="Nadendla S."/>
            <person name="Lowell S."/>
            <person name="Myers T."/>
            <person name="Yan Y."/>
            <person name="Sichtig H."/>
        </authorList>
    </citation>
    <scope>NUCLEOTIDE SEQUENCE [LARGE SCALE GENOMIC DNA]</scope>
    <source>
        <strain evidence="1 4">FDAARGOS_910</strain>
    </source>
</reference>
<gene>
    <name evidence="1" type="ORF">I6G67_12370</name>
    <name evidence="2" type="ORF">NCTC10308_00242</name>
</gene>
<dbReference type="Proteomes" id="UP000254227">
    <property type="component" value="Unassembled WGS sequence"/>
</dbReference>
<dbReference type="Pfam" id="PF08907">
    <property type="entry name" value="DUF1853"/>
    <property type="match status" value="1"/>
</dbReference>
<protein>
    <submittedName>
        <fullName evidence="1">DUF1853 family protein</fullName>
    </submittedName>
    <submittedName>
        <fullName evidence="2">Domain of uncharacterized function (DUF1853)</fullName>
    </submittedName>
</protein>
<dbReference type="EMBL" id="UFRV01000006">
    <property type="protein sequence ID" value="SUT90582.1"/>
    <property type="molecule type" value="Genomic_DNA"/>
</dbReference>